<protein>
    <submittedName>
        <fullName evidence="1">Uncharacterized protein</fullName>
    </submittedName>
</protein>
<dbReference type="Proteomes" id="UP000198660">
    <property type="component" value="Unassembled WGS sequence"/>
</dbReference>
<dbReference type="EMBL" id="FPAA01000003">
    <property type="protein sequence ID" value="SFS54285.1"/>
    <property type="molecule type" value="Genomic_DNA"/>
</dbReference>
<dbReference type="AlphaFoldDB" id="A0A1I6QPD0"/>
<sequence>MNLRFSTPHQYVFIHEHIKHLFLLWPKENKRQLYIAEEKDQSLYLTHPGETYEEMVLAQVEPYFFRRLETDGITLSTVLGATLAIKGRLYGLYYDNEGIHGPFFFELTADELKDIPEMDYESIALTFLEEFPEYIQTDSGGS</sequence>
<evidence type="ECO:0000313" key="2">
    <source>
        <dbReference type="Proteomes" id="UP000198660"/>
    </source>
</evidence>
<name>A0A1I6QPD0_9BACL</name>
<keyword evidence="2" id="KW-1185">Reference proteome</keyword>
<dbReference type="OrthoDB" id="2988879at2"/>
<dbReference type="RefSeq" id="WP_091835237.1">
    <property type="nucleotide sequence ID" value="NZ_FPAA01000003.1"/>
</dbReference>
<reference evidence="2" key="1">
    <citation type="submission" date="2016-10" db="EMBL/GenBank/DDBJ databases">
        <authorList>
            <person name="Varghese N."/>
            <person name="Submissions S."/>
        </authorList>
    </citation>
    <scope>NUCLEOTIDE SEQUENCE [LARGE SCALE GENOMIC DNA]</scope>
    <source>
        <strain evidence="2">DSM 45789</strain>
    </source>
</reference>
<gene>
    <name evidence="1" type="ORF">SAMN05444972_103287</name>
</gene>
<organism evidence="1 2">
    <name type="scientific">Marininema halotolerans</name>
    <dbReference type="NCBI Taxonomy" id="1155944"/>
    <lineage>
        <taxon>Bacteria</taxon>
        <taxon>Bacillati</taxon>
        <taxon>Bacillota</taxon>
        <taxon>Bacilli</taxon>
        <taxon>Bacillales</taxon>
        <taxon>Thermoactinomycetaceae</taxon>
        <taxon>Marininema</taxon>
    </lineage>
</organism>
<evidence type="ECO:0000313" key="1">
    <source>
        <dbReference type="EMBL" id="SFS54285.1"/>
    </source>
</evidence>
<accession>A0A1I6QPD0</accession>
<proteinExistence type="predicted"/>